<reference evidence="1 2" key="1">
    <citation type="journal article" date="2015" name="Int. J. Syst. Evol. Microbiol.">
        <title>Youhaiella tibetensis gen. nov., sp. nov., isolated from subsurface sediment.</title>
        <authorList>
            <person name="Wang Y.X."/>
            <person name="Huang F.Q."/>
            <person name="Nogi Y."/>
            <person name="Pang S.J."/>
            <person name="Wang P.K."/>
            <person name="Lv J."/>
        </authorList>
    </citation>
    <scope>NUCLEOTIDE SEQUENCE [LARGE SCALE GENOMIC DNA]</scope>
    <source>
        <strain evidence="2">fig4</strain>
    </source>
</reference>
<evidence type="ECO:0000313" key="1">
    <source>
        <dbReference type="EMBL" id="QEE21349.1"/>
    </source>
</evidence>
<name>A0A5B9DRE4_9HYPH</name>
<keyword evidence="2" id="KW-1185">Reference proteome</keyword>
<dbReference type="OrthoDB" id="7951058at2"/>
<evidence type="ECO:0000313" key="2">
    <source>
        <dbReference type="Proteomes" id="UP000321062"/>
    </source>
</evidence>
<gene>
    <name evidence="1" type="ORF">FNA67_14640</name>
</gene>
<proteinExistence type="predicted"/>
<sequence>MDGWPRISSKRFDGESMDTYRRRAAQIAEIITGFRMGRFDSETADEMEQRLADLQNPILEHH</sequence>
<organism evidence="1 2">
    <name type="scientific">Paradevosia tibetensis</name>
    <dbReference type="NCBI Taxonomy" id="1447062"/>
    <lineage>
        <taxon>Bacteria</taxon>
        <taxon>Pseudomonadati</taxon>
        <taxon>Pseudomonadota</taxon>
        <taxon>Alphaproteobacteria</taxon>
        <taxon>Hyphomicrobiales</taxon>
        <taxon>Devosiaceae</taxon>
        <taxon>Paradevosia</taxon>
    </lineage>
</organism>
<protein>
    <submittedName>
        <fullName evidence="1">Uncharacterized protein</fullName>
    </submittedName>
</protein>
<dbReference type="Proteomes" id="UP000321062">
    <property type="component" value="Chromosome"/>
</dbReference>
<accession>A0A5B9DRE4</accession>
<dbReference type="KEGG" id="yti:FNA67_14640"/>
<dbReference type="AlphaFoldDB" id="A0A5B9DRE4"/>
<dbReference type="RefSeq" id="WP_049705861.1">
    <property type="nucleotide sequence ID" value="NZ_BMFM01000001.1"/>
</dbReference>
<dbReference type="EMBL" id="CP041690">
    <property type="protein sequence ID" value="QEE21349.1"/>
    <property type="molecule type" value="Genomic_DNA"/>
</dbReference>